<sequence>MESLLSIIGSIASIFGAWWALREAQKSKAWANKAEQIHDELVHRRRLTEVAQVHSETKRVLSVVARIGPSCSQQQAKGVNTADIAKEVEGYVRLVLEQCNHFSNIFGNQAVALCDDLKDDIERLAEAKAVEDKTRFGKSIYYKIQNFMPIVKQLSDDKREHAKTN</sequence>
<gene>
    <name evidence="1" type="ORF">MIZ03_0825</name>
</gene>
<evidence type="ECO:0000313" key="1">
    <source>
        <dbReference type="EMBL" id="BCO25946.1"/>
    </source>
</evidence>
<organism evidence="1 2">
    <name type="scientific">Rhodoferax lithotrophicus</name>
    <dbReference type="NCBI Taxonomy" id="2798804"/>
    <lineage>
        <taxon>Bacteria</taxon>
        <taxon>Pseudomonadati</taxon>
        <taxon>Pseudomonadota</taxon>
        <taxon>Betaproteobacteria</taxon>
        <taxon>Burkholderiales</taxon>
        <taxon>Comamonadaceae</taxon>
        <taxon>Rhodoferax</taxon>
    </lineage>
</organism>
<protein>
    <recommendedName>
        <fullName evidence="3">DUF4760 domain-containing protein</fullName>
    </recommendedName>
</protein>
<keyword evidence="2" id="KW-1185">Reference proteome</keyword>
<reference evidence="1 2" key="1">
    <citation type="journal article" date="2021" name="Microbiol. Spectr.">
        <title>A Single Bacterium Capable of Oxidation and Reduction of Iron at Circumneutral pH.</title>
        <authorList>
            <person name="Kato S."/>
            <person name="Ohkuma M."/>
        </authorList>
    </citation>
    <scope>NUCLEOTIDE SEQUENCE [LARGE SCALE GENOMIC DNA]</scope>
    <source>
        <strain evidence="1 2">MIZ03</strain>
    </source>
</reference>
<evidence type="ECO:0008006" key="3">
    <source>
        <dbReference type="Google" id="ProtNLM"/>
    </source>
</evidence>
<dbReference type="EMBL" id="AP024238">
    <property type="protein sequence ID" value="BCO25946.1"/>
    <property type="molecule type" value="Genomic_DNA"/>
</dbReference>
<accession>A0ABN6D1Q1</accession>
<proteinExistence type="predicted"/>
<dbReference type="Proteomes" id="UP000824366">
    <property type="component" value="Chromosome"/>
</dbReference>
<evidence type="ECO:0000313" key="2">
    <source>
        <dbReference type="Proteomes" id="UP000824366"/>
    </source>
</evidence>
<name>A0ABN6D1Q1_9BURK</name>
<dbReference type="RefSeq" id="WP_223908590.1">
    <property type="nucleotide sequence ID" value="NZ_AP024238.1"/>
</dbReference>